<evidence type="ECO:0000259" key="1">
    <source>
        <dbReference type="Pfam" id="PF01396"/>
    </source>
</evidence>
<feature type="domain" description="DNA topoisomerase type IA zn finger" evidence="1">
    <location>
        <begin position="62"/>
        <end position="94"/>
    </location>
</feature>
<dbReference type="SUPFAM" id="SSF57783">
    <property type="entry name" value="Zinc beta-ribbon"/>
    <property type="match status" value="3"/>
</dbReference>
<dbReference type="GO" id="GO:0003917">
    <property type="term" value="F:DNA topoisomerase type I (single strand cut, ATP-independent) activity"/>
    <property type="evidence" value="ECO:0007669"/>
    <property type="project" value="InterPro"/>
</dbReference>
<dbReference type="PANTHER" id="PTHR42785">
    <property type="entry name" value="DNA TOPOISOMERASE, TYPE IA, CORE"/>
    <property type="match status" value="1"/>
</dbReference>
<dbReference type="GO" id="GO:0005694">
    <property type="term" value="C:chromosome"/>
    <property type="evidence" value="ECO:0007669"/>
    <property type="project" value="InterPro"/>
</dbReference>
<gene>
    <name evidence="2" type="ORF">GRH90_24825</name>
</gene>
<dbReference type="InterPro" id="IPR000380">
    <property type="entry name" value="Topo_IA"/>
</dbReference>
<dbReference type="EMBL" id="WUBS01000027">
    <property type="protein sequence ID" value="NDL65953.1"/>
    <property type="molecule type" value="Genomic_DNA"/>
</dbReference>
<dbReference type="GO" id="GO:0006265">
    <property type="term" value="P:DNA topological change"/>
    <property type="evidence" value="ECO:0007669"/>
    <property type="project" value="InterPro"/>
</dbReference>
<keyword evidence="3" id="KW-1185">Reference proteome</keyword>
<sequence>MAKAVLFNARQIELCPECGAELVIRSGAHGPFLGCSQYPRCAYIKSLKPQADGHIVTVLEGQVCPSCQGGLVLRQGRYGMFIGCANYPECNYIAAMDQPDETAFNCPECQTGKLVQRTSRFGKVFYACDRYPQCRFVLNFTPAAGECEFCHFPLLYEKNTARGPRLFCADKRCGKPVSIKGNDEK</sequence>
<comment type="caution">
    <text evidence="2">The sequence shown here is derived from an EMBL/GenBank/DDBJ whole genome shotgun (WGS) entry which is preliminary data.</text>
</comment>
<organism evidence="2 3">
    <name type="scientific">Acerihabitans arboris</name>
    <dbReference type="NCBI Taxonomy" id="2691583"/>
    <lineage>
        <taxon>Bacteria</taxon>
        <taxon>Pseudomonadati</taxon>
        <taxon>Pseudomonadota</taxon>
        <taxon>Gammaproteobacteria</taxon>
        <taxon>Enterobacterales</taxon>
        <taxon>Pectobacteriaceae</taxon>
        <taxon>Acerihabitans</taxon>
    </lineage>
</organism>
<dbReference type="Pfam" id="PF01396">
    <property type="entry name" value="Zn_ribbon_Top1"/>
    <property type="match status" value="3"/>
</dbReference>
<dbReference type="PANTHER" id="PTHR42785:SF1">
    <property type="entry name" value="DNA TOPOISOMERASE"/>
    <property type="match status" value="1"/>
</dbReference>
<protein>
    <recommendedName>
        <fullName evidence="1">DNA topoisomerase type IA zn finger domain-containing protein</fullName>
    </recommendedName>
</protein>
<evidence type="ECO:0000313" key="3">
    <source>
        <dbReference type="Proteomes" id="UP000461443"/>
    </source>
</evidence>
<feature type="domain" description="DNA topoisomerase type IA zn finger" evidence="1">
    <location>
        <begin position="13"/>
        <end position="49"/>
    </location>
</feature>
<reference evidence="2 3" key="2">
    <citation type="submission" date="2020-02" db="EMBL/GenBank/DDBJ databases">
        <title>The new genus of Enterobacteriales.</title>
        <authorList>
            <person name="Kim I.S."/>
        </authorList>
    </citation>
    <scope>NUCLEOTIDE SEQUENCE [LARGE SCALE GENOMIC DNA]</scope>
    <source>
        <strain evidence="2 3">SAP-6</strain>
    </source>
</reference>
<dbReference type="RefSeq" id="WP_162368664.1">
    <property type="nucleotide sequence ID" value="NZ_WUBS01000027.1"/>
</dbReference>
<dbReference type="GO" id="GO:0003677">
    <property type="term" value="F:DNA binding"/>
    <property type="evidence" value="ECO:0007669"/>
    <property type="project" value="InterPro"/>
</dbReference>
<dbReference type="InterPro" id="IPR013498">
    <property type="entry name" value="Topo_IA_Znf"/>
</dbReference>
<name>A0A845SKZ9_9GAMM</name>
<dbReference type="AlphaFoldDB" id="A0A845SKZ9"/>
<dbReference type="Proteomes" id="UP000461443">
    <property type="component" value="Unassembled WGS sequence"/>
</dbReference>
<accession>A0A845SKZ9</accession>
<reference evidence="2 3" key="1">
    <citation type="submission" date="2019-12" db="EMBL/GenBank/DDBJ databases">
        <authorList>
            <person name="Lee S.D."/>
        </authorList>
    </citation>
    <scope>NUCLEOTIDE SEQUENCE [LARGE SCALE GENOMIC DNA]</scope>
    <source>
        <strain evidence="2 3">SAP-6</strain>
    </source>
</reference>
<proteinExistence type="predicted"/>
<feature type="domain" description="DNA topoisomerase type IA zn finger" evidence="1">
    <location>
        <begin position="105"/>
        <end position="141"/>
    </location>
</feature>
<dbReference type="Gene3D" id="3.30.65.10">
    <property type="entry name" value="Bacterial Topoisomerase I, domain 1"/>
    <property type="match status" value="3"/>
</dbReference>
<evidence type="ECO:0000313" key="2">
    <source>
        <dbReference type="EMBL" id="NDL65953.1"/>
    </source>
</evidence>